<proteinExistence type="predicted"/>
<evidence type="ECO:0000313" key="3">
    <source>
        <dbReference type="Proteomes" id="UP000037510"/>
    </source>
</evidence>
<keyword evidence="3" id="KW-1185">Reference proteome</keyword>
<organism evidence="2 3">
    <name type="scientific">Operophtera brumata</name>
    <name type="common">Winter moth</name>
    <name type="synonym">Phalaena brumata</name>
    <dbReference type="NCBI Taxonomy" id="104452"/>
    <lineage>
        <taxon>Eukaryota</taxon>
        <taxon>Metazoa</taxon>
        <taxon>Ecdysozoa</taxon>
        <taxon>Arthropoda</taxon>
        <taxon>Hexapoda</taxon>
        <taxon>Insecta</taxon>
        <taxon>Pterygota</taxon>
        <taxon>Neoptera</taxon>
        <taxon>Endopterygota</taxon>
        <taxon>Lepidoptera</taxon>
        <taxon>Glossata</taxon>
        <taxon>Ditrysia</taxon>
        <taxon>Geometroidea</taxon>
        <taxon>Geometridae</taxon>
        <taxon>Larentiinae</taxon>
        <taxon>Operophtera</taxon>
    </lineage>
</organism>
<accession>A0A0L7LDJ5</accession>
<evidence type="ECO:0000256" key="1">
    <source>
        <dbReference type="SAM" id="MobiDB-lite"/>
    </source>
</evidence>
<feature type="region of interest" description="Disordered" evidence="1">
    <location>
        <begin position="155"/>
        <end position="181"/>
    </location>
</feature>
<dbReference type="Proteomes" id="UP000037510">
    <property type="component" value="Unassembled WGS sequence"/>
</dbReference>
<dbReference type="EMBL" id="JTDY01001542">
    <property type="protein sequence ID" value="KOB73598.1"/>
    <property type="molecule type" value="Genomic_DNA"/>
</dbReference>
<name>A0A0L7LDJ5_OPEBR</name>
<evidence type="ECO:0000313" key="2">
    <source>
        <dbReference type="EMBL" id="KOB73598.1"/>
    </source>
</evidence>
<gene>
    <name evidence="2" type="ORF">OBRU01_10580</name>
</gene>
<reference evidence="2 3" key="1">
    <citation type="journal article" date="2015" name="Genome Biol. Evol.">
        <title>The genome of winter moth (Operophtera brumata) provides a genomic perspective on sexual dimorphism and phenology.</title>
        <authorList>
            <person name="Derks M.F."/>
            <person name="Smit S."/>
            <person name="Salis L."/>
            <person name="Schijlen E."/>
            <person name="Bossers A."/>
            <person name="Mateman C."/>
            <person name="Pijl A.S."/>
            <person name="de Ridder D."/>
            <person name="Groenen M.A."/>
            <person name="Visser M.E."/>
            <person name="Megens H.J."/>
        </authorList>
    </citation>
    <scope>NUCLEOTIDE SEQUENCE [LARGE SCALE GENOMIC DNA]</scope>
    <source>
        <strain evidence="2">WM2013NL</strain>
        <tissue evidence="2">Head and thorax</tissue>
    </source>
</reference>
<comment type="caution">
    <text evidence="2">The sequence shown here is derived from an EMBL/GenBank/DDBJ whole genome shotgun (WGS) entry which is preliminary data.</text>
</comment>
<protein>
    <submittedName>
        <fullName evidence="2">Oligopeptidase A</fullName>
    </submittedName>
</protein>
<dbReference type="AlphaFoldDB" id="A0A0L7LDJ5"/>
<sequence>MSHDTDLIVAVPRSCVNEFYSRYHNLVETFYYVTLSENKNIVAKEKPEYVYFNVLFKLNPADGSFDPRELVGRIQAIHIEVPFHVETVASPVLMSRSVVVLVQALGGQRIAFVWGPLCAAGAVGAQDRNPDLAVPAACLPLHSAGVRGPRRCAGRAVVSRSTPAPNARTRHDMRPSHALTR</sequence>